<feature type="domain" description="GH16" evidence="2">
    <location>
        <begin position="65"/>
        <end position="297"/>
    </location>
</feature>
<accession>A0ABR2UTV7</accession>
<dbReference type="Proteomes" id="UP001408356">
    <property type="component" value="Unassembled WGS sequence"/>
</dbReference>
<dbReference type="Gene3D" id="2.60.120.200">
    <property type="match status" value="1"/>
</dbReference>
<evidence type="ECO:0000313" key="4">
    <source>
        <dbReference type="Proteomes" id="UP001408356"/>
    </source>
</evidence>
<keyword evidence="1" id="KW-0732">Signal</keyword>
<reference evidence="3 4" key="1">
    <citation type="journal article" date="2024" name="J. Plant Pathol.">
        <title>Sequence and assembly of the genome of Seiridium unicorne, isolate CBS 538.82, causal agent of cypress canker disease.</title>
        <authorList>
            <person name="Scali E."/>
            <person name="Rocca G.D."/>
            <person name="Danti R."/>
            <person name="Garbelotto M."/>
            <person name="Barberini S."/>
            <person name="Baroncelli R."/>
            <person name="Emiliani G."/>
        </authorList>
    </citation>
    <scope>NUCLEOTIDE SEQUENCE [LARGE SCALE GENOMIC DNA]</scope>
    <source>
        <strain evidence="3 4">BM-138-508</strain>
    </source>
</reference>
<dbReference type="PANTHER" id="PTHR38121:SF4">
    <property type="entry name" value="GH16 DOMAIN-CONTAINING PROTEIN-RELATED"/>
    <property type="match status" value="1"/>
</dbReference>
<protein>
    <submittedName>
        <fullName evidence="3">Concanavalin A-like lectin/glucanase domain-containing protein</fullName>
    </submittedName>
</protein>
<dbReference type="InterPro" id="IPR013320">
    <property type="entry name" value="ConA-like_dom_sf"/>
</dbReference>
<dbReference type="PROSITE" id="PS51762">
    <property type="entry name" value="GH16_2"/>
    <property type="match status" value="1"/>
</dbReference>
<dbReference type="SUPFAM" id="SSF49899">
    <property type="entry name" value="Concanavalin A-like lectins/glucanases"/>
    <property type="match status" value="1"/>
</dbReference>
<dbReference type="CDD" id="cd00413">
    <property type="entry name" value="Glyco_hydrolase_16"/>
    <property type="match status" value="1"/>
</dbReference>
<comment type="caution">
    <text evidence="3">The sequence shown here is derived from an EMBL/GenBank/DDBJ whole genome shotgun (WGS) entry which is preliminary data.</text>
</comment>
<evidence type="ECO:0000259" key="2">
    <source>
        <dbReference type="PROSITE" id="PS51762"/>
    </source>
</evidence>
<dbReference type="Pfam" id="PF00722">
    <property type="entry name" value="Glyco_hydro_16"/>
    <property type="match status" value="1"/>
</dbReference>
<dbReference type="EMBL" id="JARVKF010000394">
    <property type="protein sequence ID" value="KAK9418084.1"/>
    <property type="molecule type" value="Genomic_DNA"/>
</dbReference>
<dbReference type="PANTHER" id="PTHR38121">
    <property type="entry name" value="GH16 DOMAIN-CONTAINING PROTEIN"/>
    <property type="match status" value="1"/>
</dbReference>
<evidence type="ECO:0000313" key="3">
    <source>
        <dbReference type="EMBL" id="KAK9418084.1"/>
    </source>
</evidence>
<keyword evidence="4" id="KW-1185">Reference proteome</keyword>
<evidence type="ECO:0000256" key="1">
    <source>
        <dbReference type="SAM" id="SignalP"/>
    </source>
</evidence>
<feature type="chain" id="PRO_5045438556" evidence="1">
    <location>
        <begin position="23"/>
        <end position="309"/>
    </location>
</feature>
<organism evidence="3 4">
    <name type="scientific">Seiridium unicorne</name>
    <dbReference type="NCBI Taxonomy" id="138068"/>
    <lineage>
        <taxon>Eukaryota</taxon>
        <taxon>Fungi</taxon>
        <taxon>Dikarya</taxon>
        <taxon>Ascomycota</taxon>
        <taxon>Pezizomycotina</taxon>
        <taxon>Sordariomycetes</taxon>
        <taxon>Xylariomycetidae</taxon>
        <taxon>Amphisphaeriales</taxon>
        <taxon>Sporocadaceae</taxon>
        <taxon>Seiridium</taxon>
    </lineage>
</organism>
<gene>
    <name evidence="3" type="ORF">SUNI508_08513</name>
</gene>
<name>A0ABR2UTV7_9PEZI</name>
<feature type="signal peptide" evidence="1">
    <location>
        <begin position="1"/>
        <end position="22"/>
    </location>
</feature>
<proteinExistence type="predicted"/>
<dbReference type="InterPro" id="IPR000757">
    <property type="entry name" value="Beta-glucanase-like"/>
</dbReference>
<sequence length="309" mass="34895">MMPQARLPTALAAFAMLQTTWSSSLSPRACDCWKTKEDGLLFTNYRVMDFRSLTNYVGSVPTVLEDYDANADAQTTSDYFNSATWSDFFGLQTWGTDDTAVRMINSKNNVYLQQDTDSSTYLTLRTHRSADFQSAAEFDSNDDSFTSVSMRVRARVHGDAGACGGIFTFKAEEDHTQHESDIEILTYESSSTVQYTTHPEEETLEGEGEWNIATDLPNGAEWTDWHEYRMDWTEPTTTYYVDADQNGQLHHEVTQFPSNLCFNIWSQGNDEWEKTMSVGGTAYMDFQYIEVAYNTSASGASCTNICTLD</sequence>